<feature type="domain" description="CpcD-like" evidence="8">
    <location>
        <begin position="212"/>
        <end position="263"/>
    </location>
</feature>
<dbReference type="Pfam" id="PF01383">
    <property type="entry name" value="CpcD"/>
    <property type="match status" value="1"/>
</dbReference>
<dbReference type="Proteomes" id="UP000177870">
    <property type="component" value="Chromosome"/>
</dbReference>
<evidence type="ECO:0000313" key="11">
    <source>
        <dbReference type="Proteomes" id="UP000177870"/>
    </source>
</evidence>
<organism evidence="10 11">
    <name type="scientific">Moorena producens PAL-8-15-08-1</name>
    <dbReference type="NCBI Taxonomy" id="1458985"/>
    <lineage>
        <taxon>Bacteria</taxon>
        <taxon>Bacillati</taxon>
        <taxon>Cyanobacteriota</taxon>
        <taxon>Cyanophyceae</taxon>
        <taxon>Coleofasciculales</taxon>
        <taxon>Coleofasciculaceae</taxon>
        <taxon>Moorena</taxon>
    </lineage>
</organism>
<dbReference type="GO" id="GO:0031676">
    <property type="term" value="C:plasma membrane-derived thylakoid membrane"/>
    <property type="evidence" value="ECO:0007669"/>
    <property type="project" value="UniProtKB-SubCell"/>
</dbReference>
<keyword evidence="6" id="KW-0472">Membrane</keyword>
<dbReference type="PROSITE" id="PS51441">
    <property type="entry name" value="CPCD_LIKE"/>
    <property type="match status" value="1"/>
</dbReference>
<evidence type="ECO:0000256" key="7">
    <source>
        <dbReference type="PROSITE-ProRule" id="PRU00775"/>
    </source>
</evidence>
<evidence type="ECO:0000259" key="8">
    <source>
        <dbReference type="PROSITE" id="PS51441"/>
    </source>
</evidence>
<evidence type="ECO:0000256" key="4">
    <source>
        <dbReference type="ARBA" id="ARBA00022738"/>
    </source>
</evidence>
<dbReference type="InterPro" id="IPR001297">
    <property type="entry name" value="PBS_linker_dom"/>
</dbReference>
<dbReference type="InterPro" id="IPR038255">
    <property type="entry name" value="PBS_linker_sf"/>
</dbReference>
<evidence type="ECO:0000256" key="2">
    <source>
        <dbReference type="ARBA" id="ARBA00022531"/>
    </source>
</evidence>
<dbReference type="InterPro" id="IPR008213">
    <property type="entry name" value="CpcD-like_dom"/>
</dbReference>
<dbReference type="GO" id="GO:0015979">
    <property type="term" value="P:photosynthesis"/>
    <property type="evidence" value="ECO:0007669"/>
    <property type="project" value="UniProtKB-KW"/>
</dbReference>
<name>A0A1D8TZY3_9CYAN</name>
<dbReference type="RefSeq" id="WP_070395597.1">
    <property type="nucleotide sequence ID" value="NZ_CP017599.1"/>
</dbReference>
<dbReference type="PANTHER" id="PTHR34011:SF6">
    <property type="entry name" value="PHYCOBILIPROTEIN APCE"/>
    <property type="match status" value="1"/>
</dbReference>
<dbReference type="Gene3D" id="1.10.3130.20">
    <property type="entry name" value="Phycobilisome linker domain"/>
    <property type="match status" value="1"/>
</dbReference>
<proteinExistence type="inferred from homology"/>
<feature type="domain" description="PBS-linker" evidence="9">
    <location>
        <begin position="1"/>
        <end position="179"/>
    </location>
</feature>
<dbReference type="PIRSF" id="PIRSF005898">
    <property type="entry name" value="Phycobilisome_CpeC/CpcI"/>
    <property type="match status" value="1"/>
</dbReference>
<dbReference type="STRING" id="1458985.BJP34_30580"/>
<reference evidence="11" key="1">
    <citation type="submission" date="2016-10" db="EMBL/GenBank/DDBJ databases">
        <title>Comparative genomics uncovers the prolific and rare metabolic potential of the cyanobacterial genus Moorea.</title>
        <authorList>
            <person name="Leao T."/>
            <person name="Castelao G."/>
            <person name="Korobeynikov A."/>
            <person name="Monroe E.A."/>
            <person name="Podell S."/>
            <person name="Glukhov E."/>
            <person name="Allen E."/>
            <person name="Gerwick W.H."/>
            <person name="Gerwick L."/>
        </authorList>
    </citation>
    <scope>NUCLEOTIDE SEQUENCE [LARGE SCALE GENOMIC DNA]</scope>
    <source>
        <strain evidence="11">PAL-8-15-08-1</strain>
    </source>
</reference>
<evidence type="ECO:0000256" key="6">
    <source>
        <dbReference type="ARBA" id="ARBA00023136"/>
    </source>
</evidence>
<evidence type="ECO:0000256" key="3">
    <source>
        <dbReference type="ARBA" id="ARBA00022549"/>
    </source>
</evidence>
<sequence length="264" mass="28974">MGNLTRSAVLGLDAFEGDPLKLQPFSTEDDLQTVIRAVYKQVLGNAHLMESERLANGESMLRNGDITVRGFVRMVAQSSLYQSRFFQGSSPYRFIELNCKHLLGRAPLDQAEISEHVSLYNEQGYEAEIDSYIDSDEYLQNFGEDVVPYPRSISSQLGIKNVGFNRMFSLLRGAPTSDSGKPAQLITSVASNLSPKVKAPAIGNGAGYGNTGKRYQIAVSTCAGAARLNKYSKLNYQVSYDQLSEQVQSIHKSGGKILSITELN</sequence>
<dbReference type="InterPro" id="IPR016470">
    <property type="entry name" value="Phycobilisome"/>
</dbReference>
<evidence type="ECO:0000256" key="5">
    <source>
        <dbReference type="ARBA" id="ARBA00023078"/>
    </source>
</evidence>
<keyword evidence="3" id="KW-0042">Antenna complex</keyword>
<dbReference type="EMBL" id="CP017599">
    <property type="protein sequence ID" value="AOX03209.1"/>
    <property type="molecule type" value="Genomic_DNA"/>
</dbReference>
<dbReference type="Pfam" id="PF00427">
    <property type="entry name" value="PBS_linker_poly"/>
    <property type="match status" value="1"/>
</dbReference>
<keyword evidence="4 7" id="KW-0605">Phycobilisome</keyword>
<gene>
    <name evidence="10" type="ORF">BJP34_30580</name>
</gene>
<comment type="similarity">
    <text evidence="7">Belongs to the phycobilisome linker protein family.</text>
</comment>
<comment type="subcellular location">
    <subcellularLocation>
        <location evidence="1">Cellular thylakoid membrane</location>
        <topology evidence="1">Peripheral membrane protein</topology>
        <orientation evidence="1">Cytoplasmic side</orientation>
    </subcellularLocation>
</comment>
<accession>A0A1D8TZY3</accession>
<dbReference type="OrthoDB" id="420396at2"/>
<dbReference type="GO" id="GO:0030089">
    <property type="term" value="C:phycobilisome"/>
    <property type="evidence" value="ECO:0007669"/>
    <property type="project" value="UniProtKB-UniRule"/>
</dbReference>
<dbReference type="PANTHER" id="PTHR34011">
    <property type="entry name" value="PHYCOBILISOME 32.1 KDA LINKER POLYPEPTIDE, PHYCOCYANIN-ASSOCIATED, ROD 2-RELATED"/>
    <property type="match status" value="1"/>
</dbReference>
<evidence type="ECO:0000313" key="10">
    <source>
        <dbReference type="EMBL" id="AOX03209.1"/>
    </source>
</evidence>
<keyword evidence="5" id="KW-0793">Thylakoid</keyword>
<dbReference type="SMART" id="SM01094">
    <property type="entry name" value="CpcD"/>
    <property type="match status" value="1"/>
</dbReference>
<dbReference type="AlphaFoldDB" id="A0A1D8TZY3"/>
<evidence type="ECO:0000256" key="1">
    <source>
        <dbReference type="ARBA" id="ARBA00004445"/>
    </source>
</evidence>
<dbReference type="PROSITE" id="PS51445">
    <property type="entry name" value="PBS_LINKER"/>
    <property type="match status" value="1"/>
</dbReference>
<protein>
    <submittedName>
        <fullName evidence="10">Photosystem I reaction center subunit XII</fullName>
    </submittedName>
</protein>
<evidence type="ECO:0000259" key="9">
    <source>
        <dbReference type="PROSITE" id="PS51445"/>
    </source>
</evidence>
<dbReference type="KEGG" id="mpro:BJP34_30580"/>
<keyword evidence="2" id="KW-0602">Photosynthesis</keyword>